<feature type="transmembrane region" description="Helical" evidence="5">
    <location>
        <begin position="238"/>
        <end position="256"/>
    </location>
</feature>
<keyword evidence="4 5" id="KW-0472">Membrane</keyword>
<feature type="transmembrane region" description="Helical" evidence="5">
    <location>
        <begin position="289"/>
        <end position="310"/>
    </location>
</feature>
<evidence type="ECO:0000313" key="8">
    <source>
        <dbReference type="Proteomes" id="UP001305779"/>
    </source>
</evidence>
<keyword evidence="3 5" id="KW-1133">Transmembrane helix</keyword>
<dbReference type="EMBL" id="JAXOVC010000007">
    <property type="protein sequence ID" value="KAK4499676.1"/>
    <property type="molecule type" value="Genomic_DNA"/>
</dbReference>
<dbReference type="CDD" id="cd03386">
    <property type="entry name" value="PAP2_Aur1_like"/>
    <property type="match status" value="1"/>
</dbReference>
<evidence type="ECO:0000256" key="2">
    <source>
        <dbReference type="ARBA" id="ARBA00022692"/>
    </source>
</evidence>
<evidence type="ECO:0000256" key="5">
    <source>
        <dbReference type="SAM" id="Phobius"/>
    </source>
</evidence>
<evidence type="ECO:0000256" key="1">
    <source>
        <dbReference type="ARBA" id="ARBA00004141"/>
    </source>
</evidence>
<protein>
    <recommendedName>
        <fullName evidence="6">Inositolphosphotransferase Aur1/Ipt1 domain-containing protein</fullName>
    </recommendedName>
</protein>
<reference evidence="7 8" key="1">
    <citation type="journal article" date="2023" name="G3 (Bethesda)">
        <title>A chromosome-level genome assembly of Zasmidium syzygii isolated from banana leaves.</title>
        <authorList>
            <person name="van Westerhoven A.C."/>
            <person name="Mehrabi R."/>
            <person name="Talebi R."/>
            <person name="Steentjes M.B.F."/>
            <person name="Corcolon B."/>
            <person name="Chong P.A."/>
            <person name="Kema G.H.J."/>
            <person name="Seidl M.F."/>
        </authorList>
    </citation>
    <scope>NUCLEOTIDE SEQUENCE [LARGE SCALE GENOMIC DNA]</scope>
    <source>
        <strain evidence="7 8">P124</strain>
    </source>
</reference>
<feature type="transmembrane region" description="Helical" evidence="5">
    <location>
        <begin position="331"/>
        <end position="356"/>
    </location>
</feature>
<comment type="subcellular location">
    <subcellularLocation>
        <location evidence="1">Membrane</location>
        <topology evidence="1">Multi-pass membrane protein</topology>
    </subcellularLocation>
</comment>
<accession>A0ABR0EEG8</accession>
<feature type="transmembrane region" description="Helical" evidence="5">
    <location>
        <begin position="206"/>
        <end position="226"/>
    </location>
</feature>
<comment type="caution">
    <text evidence="7">The sequence shown here is derived from an EMBL/GenBank/DDBJ whole genome shotgun (WGS) entry which is preliminary data.</text>
</comment>
<proteinExistence type="predicted"/>
<dbReference type="InterPro" id="IPR052185">
    <property type="entry name" value="IPC_Synthase-Related"/>
</dbReference>
<dbReference type="PANTHER" id="PTHR31310">
    <property type="match status" value="1"/>
</dbReference>
<dbReference type="Pfam" id="PF14378">
    <property type="entry name" value="PAP2_3"/>
    <property type="match status" value="1"/>
</dbReference>
<evidence type="ECO:0000259" key="6">
    <source>
        <dbReference type="Pfam" id="PF14378"/>
    </source>
</evidence>
<gene>
    <name evidence="7" type="ORF">PRZ48_010194</name>
</gene>
<name>A0ABR0EEG8_ZASCE</name>
<feature type="transmembrane region" description="Helical" evidence="5">
    <location>
        <begin position="26"/>
        <end position="46"/>
    </location>
</feature>
<dbReference type="InterPro" id="IPR026841">
    <property type="entry name" value="Aur1/Ipt1"/>
</dbReference>
<feature type="transmembrane region" description="Helical" evidence="5">
    <location>
        <begin position="362"/>
        <end position="382"/>
    </location>
</feature>
<keyword evidence="8" id="KW-1185">Reference proteome</keyword>
<keyword evidence="2 5" id="KW-0812">Transmembrane</keyword>
<dbReference type="PANTHER" id="PTHR31310:SF10">
    <property type="entry name" value="INOSITOLPHOSPHOTRANSFERASE AUR1_IPT1 DOMAIN-CONTAINING PROTEIN"/>
    <property type="match status" value="1"/>
</dbReference>
<sequence>MVEELKVNATVLAEYPEWTAKPEIKLPSWGEAVMFVTILFGGMFLTRRRNFRLFTRKGQYRSILDQTPRSSQSDEEQSFEFDTDTDDALLTHEKYPSKTRTCFGLFTVHTPNTTRFRNHPHSRLFQKFPFLVEMLYWLLNYLFYRMTTVLSNKLFAGIGIWTAAQNHALSILTFEHLNPLFPVRELDLQQWFMHGHQDLLTFLDRFYALIHIPGSMAFIVWYYYVAPSHATFAIVRRTMTLTNFMAFVTFVFFPVMPPRLLPKEYGFLDTVHMENAASLWQTGKHVNSLAAMPSMHFGYSFVIGCTLIYHSGVFRSRFEKFETRKGAFWKVVYVSLGILYPSMILLTIIATANHYWLDAMVAFVYCCIAFVANKVFYVLLPLEDLLLWIIRAEKPVPSTGDRFHAKGGRI</sequence>
<evidence type="ECO:0000256" key="3">
    <source>
        <dbReference type="ARBA" id="ARBA00022989"/>
    </source>
</evidence>
<evidence type="ECO:0000256" key="4">
    <source>
        <dbReference type="ARBA" id="ARBA00023136"/>
    </source>
</evidence>
<dbReference type="Proteomes" id="UP001305779">
    <property type="component" value="Unassembled WGS sequence"/>
</dbReference>
<organism evidence="7 8">
    <name type="scientific">Zasmidium cellare</name>
    <name type="common">Wine cellar mold</name>
    <name type="synonym">Racodium cellare</name>
    <dbReference type="NCBI Taxonomy" id="395010"/>
    <lineage>
        <taxon>Eukaryota</taxon>
        <taxon>Fungi</taxon>
        <taxon>Dikarya</taxon>
        <taxon>Ascomycota</taxon>
        <taxon>Pezizomycotina</taxon>
        <taxon>Dothideomycetes</taxon>
        <taxon>Dothideomycetidae</taxon>
        <taxon>Mycosphaerellales</taxon>
        <taxon>Mycosphaerellaceae</taxon>
        <taxon>Zasmidium</taxon>
    </lineage>
</organism>
<evidence type="ECO:0000313" key="7">
    <source>
        <dbReference type="EMBL" id="KAK4499676.1"/>
    </source>
</evidence>
<feature type="domain" description="Inositolphosphotransferase Aur1/Ipt1" evidence="6">
    <location>
        <begin position="186"/>
        <end position="313"/>
    </location>
</feature>